<sequence>MWVLTGAAIALWLTPLVTLDKRIGWHKSMQGLSLCGAVACAIGGGNIARKLADQAEIEALKLRAVKADVEDEIATEVYVSRTQRQQEAEAILASPGEDIEEVRERLEALYKPESEEAEVALATTTDVSLELAKKLYGEVKEAKEAGKSPTWIIENILKMKGRKFAEGKLKLQSLLSQFEGD</sequence>
<organism evidence="1">
    <name type="scientific">uncultured Microcoleus sp</name>
    <dbReference type="NCBI Taxonomy" id="259945"/>
    <lineage>
        <taxon>Bacteria</taxon>
        <taxon>Bacillati</taxon>
        <taxon>Cyanobacteriota</taxon>
        <taxon>Cyanophyceae</taxon>
        <taxon>Oscillatoriophycideae</taxon>
        <taxon>Oscillatoriales</taxon>
        <taxon>Microcoleaceae</taxon>
        <taxon>Microcoleus</taxon>
        <taxon>environmental samples</taxon>
    </lineage>
</organism>
<evidence type="ECO:0000313" key="1">
    <source>
        <dbReference type="EMBL" id="CAA9407188.1"/>
    </source>
</evidence>
<reference evidence="1" key="1">
    <citation type="submission" date="2020-02" db="EMBL/GenBank/DDBJ databases">
        <authorList>
            <person name="Meier V. D."/>
        </authorList>
    </citation>
    <scope>NUCLEOTIDE SEQUENCE</scope>
    <source>
        <strain evidence="1">AVDCRST_MAG84</strain>
    </source>
</reference>
<gene>
    <name evidence="1" type="ORF">AVDCRST_MAG84-6423</name>
</gene>
<protein>
    <submittedName>
        <fullName evidence="1">Uncharacterized protein</fullName>
    </submittedName>
</protein>
<dbReference type="EMBL" id="CADCTZ010001596">
    <property type="protein sequence ID" value="CAA9407188.1"/>
    <property type="molecule type" value="Genomic_DNA"/>
</dbReference>
<dbReference type="AlphaFoldDB" id="A0A6J4P6H1"/>
<name>A0A6J4P6H1_9CYAN</name>
<accession>A0A6J4P6H1</accession>
<proteinExistence type="predicted"/>